<dbReference type="InterPro" id="IPR002402">
    <property type="entry name" value="Cyt_P450_E_grp-II"/>
</dbReference>
<dbReference type="PRINTS" id="PR00464">
    <property type="entry name" value="EP450II"/>
</dbReference>
<dbReference type="OrthoDB" id="2789670at2759"/>
<sequence>MSVFTLGLVVAVLYAVLKSLWDRYKILCKRTELGLSGPPVGFLTGNMWDILSYVKKNGIESTPHMRDDWATLYGETFGIYFGTELEITTSNLEIMREVCIRQFSKFPDRPSNTFGEGFPLETSIILAKRTQAEDGFGWKETRSIVSPTFSRGKLRLMHGTIYERVKVLADVLLEKSKTEKEVDLYSEFQAFNMDIVGHCAFAVSCNSLRDRNDPFYVNCKQFFHEQSLDKSWAMTLAMLFQPPLSGYGNFMRRNSAVGEREHNLLSQLREVVEARKSRKTPRKVDLMQLLIDQSRQNGQVGISVFTKL</sequence>
<comment type="caution">
    <text evidence="8">The sequence shown here is derived from an EMBL/GenBank/DDBJ whole genome shotgun (WGS) entry which is preliminary data.</text>
</comment>
<dbReference type="PANTHER" id="PTHR24292">
    <property type="entry name" value="CYTOCHROME P450"/>
    <property type="match status" value="1"/>
</dbReference>
<dbReference type="PANTHER" id="PTHR24292:SF102">
    <property type="entry name" value="CYTOCHROME P450 FAMILY-RELATED"/>
    <property type="match status" value="1"/>
</dbReference>
<evidence type="ECO:0008006" key="10">
    <source>
        <dbReference type="Google" id="ProtNLM"/>
    </source>
</evidence>
<name>A0A4U5LTM7_STECR</name>
<gene>
    <name evidence="8" type="ORF">L596_029097</name>
</gene>
<evidence type="ECO:0000256" key="6">
    <source>
        <dbReference type="ARBA" id="ARBA00023004"/>
    </source>
</evidence>
<dbReference type="InterPro" id="IPR036396">
    <property type="entry name" value="Cyt_P450_sf"/>
</dbReference>
<evidence type="ECO:0000256" key="2">
    <source>
        <dbReference type="ARBA" id="ARBA00010617"/>
    </source>
</evidence>
<dbReference type="GO" id="GO:0004497">
    <property type="term" value="F:monooxygenase activity"/>
    <property type="evidence" value="ECO:0007669"/>
    <property type="project" value="UniProtKB-KW"/>
</dbReference>
<comment type="similarity">
    <text evidence="2">Belongs to the cytochrome P450 family.</text>
</comment>
<keyword evidence="9" id="KW-1185">Reference proteome</keyword>
<dbReference type="InterPro" id="IPR050476">
    <property type="entry name" value="Insect_CytP450_Detox"/>
</dbReference>
<reference evidence="8 9" key="1">
    <citation type="journal article" date="2015" name="Genome Biol.">
        <title>Comparative genomics of Steinernema reveals deeply conserved gene regulatory networks.</title>
        <authorList>
            <person name="Dillman A.R."/>
            <person name="Macchietto M."/>
            <person name="Porter C.F."/>
            <person name="Rogers A."/>
            <person name="Williams B."/>
            <person name="Antoshechkin I."/>
            <person name="Lee M.M."/>
            <person name="Goodwin Z."/>
            <person name="Lu X."/>
            <person name="Lewis E.E."/>
            <person name="Goodrich-Blair H."/>
            <person name="Stock S.P."/>
            <person name="Adams B.J."/>
            <person name="Sternberg P.W."/>
            <person name="Mortazavi A."/>
        </authorList>
    </citation>
    <scope>NUCLEOTIDE SEQUENCE [LARGE SCALE GENOMIC DNA]</scope>
    <source>
        <strain evidence="8 9">ALL</strain>
    </source>
</reference>
<reference evidence="8 9" key="2">
    <citation type="journal article" date="2019" name="G3 (Bethesda)">
        <title>Hybrid Assembly of the Genome of the Entomopathogenic Nematode Steinernema carpocapsae Identifies the X-Chromosome.</title>
        <authorList>
            <person name="Serra L."/>
            <person name="Macchietto M."/>
            <person name="Macias-Munoz A."/>
            <person name="McGill C.J."/>
            <person name="Rodriguez I.M."/>
            <person name="Rodriguez B."/>
            <person name="Murad R."/>
            <person name="Mortazavi A."/>
        </authorList>
    </citation>
    <scope>NUCLEOTIDE SEQUENCE [LARGE SCALE GENOMIC DNA]</scope>
    <source>
        <strain evidence="8 9">ALL</strain>
    </source>
</reference>
<keyword evidence="7" id="KW-0503">Monooxygenase</keyword>
<comment type="cofactor">
    <cofactor evidence="1">
        <name>heme</name>
        <dbReference type="ChEBI" id="CHEBI:30413"/>
    </cofactor>
</comment>
<evidence type="ECO:0000256" key="3">
    <source>
        <dbReference type="ARBA" id="ARBA00022617"/>
    </source>
</evidence>
<evidence type="ECO:0000256" key="5">
    <source>
        <dbReference type="ARBA" id="ARBA00023002"/>
    </source>
</evidence>
<accession>A0A4U5LTM7</accession>
<dbReference type="InterPro" id="IPR001128">
    <property type="entry name" value="Cyt_P450"/>
</dbReference>
<evidence type="ECO:0000313" key="9">
    <source>
        <dbReference type="Proteomes" id="UP000298663"/>
    </source>
</evidence>
<keyword evidence="3" id="KW-0349">Heme</keyword>
<protein>
    <recommendedName>
        <fullName evidence="10">Cytochrome P450</fullName>
    </recommendedName>
</protein>
<evidence type="ECO:0000256" key="1">
    <source>
        <dbReference type="ARBA" id="ARBA00001971"/>
    </source>
</evidence>
<dbReference type="GO" id="GO:0020037">
    <property type="term" value="F:heme binding"/>
    <property type="evidence" value="ECO:0007669"/>
    <property type="project" value="InterPro"/>
</dbReference>
<dbReference type="EMBL" id="AZBU02000012">
    <property type="protein sequence ID" value="TKR59426.1"/>
    <property type="molecule type" value="Genomic_DNA"/>
</dbReference>
<organism evidence="8 9">
    <name type="scientific">Steinernema carpocapsae</name>
    <name type="common">Entomopathogenic nematode</name>
    <dbReference type="NCBI Taxonomy" id="34508"/>
    <lineage>
        <taxon>Eukaryota</taxon>
        <taxon>Metazoa</taxon>
        <taxon>Ecdysozoa</taxon>
        <taxon>Nematoda</taxon>
        <taxon>Chromadorea</taxon>
        <taxon>Rhabditida</taxon>
        <taxon>Tylenchina</taxon>
        <taxon>Panagrolaimomorpha</taxon>
        <taxon>Strongyloidoidea</taxon>
        <taxon>Steinernematidae</taxon>
        <taxon>Steinernema</taxon>
    </lineage>
</organism>
<dbReference type="GO" id="GO:0016705">
    <property type="term" value="F:oxidoreductase activity, acting on paired donors, with incorporation or reduction of molecular oxygen"/>
    <property type="evidence" value="ECO:0007669"/>
    <property type="project" value="InterPro"/>
</dbReference>
<evidence type="ECO:0000256" key="4">
    <source>
        <dbReference type="ARBA" id="ARBA00022723"/>
    </source>
</evidence>
<dbReference type="GO" id="GO:0005506">
    <property type="term" value="F:iron ion binding"/>
    <property type="evidence" value="ECO:0007669"/>
    <property type="project" value="InterPro"/>
</dbReference>
<dbReference type="Pfam" id="PF00067">
    <property type="entry name" value="p450"/>
    <property type="match status" value="1"/>
</dbReference>
<evidence type="ECO:0000313" key="8">
    <source>
        <dbReference type="EMBL" id="TKR59426.1"/>
    </source>
</evidence>
<dbReference type="AlphaFoldDB" id="A0A4U5LTM7"/>
<proteinExistence type="inferred from homology"/>
<keyword evidence="5" id="KW-0560">Oxidoreductase</keyword>
<dbReference type="Proteomes" id="UP000298663">
    <property type="component" value="Unassembled WGS sequence"/>
</dbReference>
<keyword evidence="4" id="KW-0479">Metal-binding</keyword>
<dbReference type="Gene3D" id="1.10.630.10">
    <property type="entry name" value="Cytochrome P450"/>
    <property type="match status" value="1"/>
</dbReference>
<keyword evidence="6" id="KW-0408">Iron</keyword>
<evidence type="ECO:0000256" key="7">
    <source>
        <dbReference type="ARBA" id="ARBA00023033"/>
    </source>
</evidence>
<dbReference type="SUPFAM" id="SSF48264">
    <property type="entry name" value="Cytochrome P450"/>
    <property type="match status" value="1"/>
</dbReference>